<dbReference type="PRINTS" id="PR00598">
    <property type="entry name" value="HTHMARR"/>
</dbReference>
<dbReference type="InterPro" id="IPR039422">
    <property type="entry name" value="MarR/SlyA-like"/>
</dbReference>
<dbReference type="RefSeq" id="WP_210660900.1">
    <property type="nucleotide sequence ID" value="NZ_JAGKSP010000008.1"/>
</dbReference>
<dbReference type="GO" id="GO:0003677">
    <property type="term" value="F:DNA binding"/>
    <property type="evidence" value="ECO:0007669"/>
    <property type="project" value="UniProtKB-KW"/>
</dbReference>
<dbReference type="Gene3D" id="1.10.10.10">
    <property type="entry name" value="Winged helix-like DNA-binding domain superfamily/Winged helix DNA-binding domain"/>
    <property type="match status" value="1"/>
</dbReference>
<name>A0ABS5CGF3_9BACL</name>
<dbReference type="PANTHER" id="PTHR33164:SF43">
    <property type="entry name" value="HTH-TYPE TRANSCRIPTIONAL REPRESSOR YETL"/>
    <property type="match status" value="1"/>
</dbReference>
<dbReference type="Proteomes" id="UP000673394">
    <property type="component" value="Unassembled WGS sequence"/>
</dbReference>
<protein>
    <submittedName>
        <fullName evidence="3">Winged helix DNA-binding protein</fullName>
    </submittedName>
</protein>
<dbReference type="SUPFAM" id="SSF46785">
    <property type="entry name" value="Winged helix' DNA-binding domain"/>
    <property type="match status" value="1"/>
</dbReference>
<accession>A0ABS5CGF3</accession>
<gene>
    <name evidence="3" type="ORF">I8J30_19420</name>
</gene>
<evidence type="ECO:0000256" key="1">
    <source>
        <dbReference type="ARBA" id="ARBA00023125"/>
    </source>
</evidence>
<evidence type="ECO:0000313" key="3">
    <source>
        <dbReference type="EMBL" id="MBP3964897.1"/>
    </source>
</evidence>
<dbReference type="Pfam" id="PF01047">
    <property type="entry name" value="MarR"/>
    <property type="match status" value="1"/>
</dbReference>
<dbReference type="InterPro" id="IPR036388">
    <property type="entry name" value="WH-like_DNA-bd_sf"/>
</dbReference>
<dbReference type="PANTHER" id="PTHR33164">
    <property type="entry name" value="TRANSCRIPTIONAL REGULATOR, MARR FAMILY"/>
    <property type="match status" value="1"/>
</dbReference>
<proteinExistence type="predicted"/>
<feature type="domain" description="HTH marR-type" evidence="2">
    <location>
        <begin position="8"/>
        <end position="146"/>
    </location>
</feature>
<comment type="caution">
    <text evidence="3">The sequence shown here is derived from an EMBL/GenBank/DDBJ whole genome shotgun (WGS) entry which is preliminary data.</text>
</comment>
<dbReference type="SMART" id="SM00347">
    <property type="entry name" value="HTH_MARR"/>
    <property type="match status" value="1"/>
</dbReference>
<organism evidence="3 4">
    <name type="scientific">Paenibacillus lignilyticus</name>
    <dbReference type="NCBI Taxonomy" id="1172615"/>
    <lineage>
        <taxon>Bacteria</taxon>
        <taxon>Bacillati</taxon>
        <taxon>Bacillota</taxon>
        <taxon>Bacilli</taxon>
        <taxon>Bacillales</taxon>
        <taxon>Paenibacillaceae</taxon>
        <taxon>Paenibacillus</taxon>
    </lineage>
</organism>
<dbReference type="EMBL" id="JAGKSP010000008">
    <property type="protein sequence ID" value="MBP3964897.1"/>
    <property type="molecule type" value="Genomic_DNA"/>
</dbReference>
<keyword evidence="4" id="KW-1185">Reference proteome</keyword>
<dbReference type="InterPro" id="IPR000835">
    <property type="entry name" value="HTH_MarR-typ"/>
</dbReference>
<keyword evidence="1 3" id="KW-0238">DNA-binding</keyword>
<evidence type="ECO:0000313" key="4">
    <source>
        <dbReference type="Proteomes" id="UP000673394"/>
    </source>
</evidence>
<evidence type="ECO:0000259" key="2">
    <source>
        <dbReference type="PROSITE" id="PS50995"/>
    </source>
</evidence>
<dbReference type="PROSITE" id="PS50995">
    <property type="entry name" value="HTH_MARR_2"/>
    <property type="match status" value="1"/>
</dbReference>
<reference evidence="3 4" key="1">
    <citation type="submission" date="2021-04" db="EMBL/GenBank/DDBJ databases">
        <title>Paenibacillus sp. DLE-14 whole genome sequence.</title>
        <authorList>
            <person name="Ham Y.J."/>
        </authorList>
    </citation>
    <scope>NUCLEOTIDE SEQUENCE [LARGE SCALE GENOMIC DNA]</scope>
    <source>
        <strain evidence="3 4">DLE-14</strain>
    </source>
</reference>
<sequence length="174" mass="19359">MQGDNEHDRGTAHQLIRAFRQLKHIPFKNRNPIENCTPSETMTLFTIGGAMRSNPAGLKASELSSLMNVASPTITQTVNVLTARGLLERSADPSDRRVVRIKLTEEGARLTGLARAAMHARMNGLIEHLGEDRAALLVELLDDVFAFYHGERPEEYSVWCKDNPSKPIHSEEGE</sequence>
<dbReference type="InterPro" id="IPR036390">
    <property type="entry name" value="WH_DNA-bd_sf"/>
</dbReference>